<dbReference type="AlphaFoldDB" id="A0A9D5QDA7"/>
<feature type="transmembrane region" description="Helical" evidence="1">
    <location>
        <begin position="35"/>
        <end position="59"/>
    </location>
</feature>
<dbReference type="GO" id="GO:0043190">
    <property type="term" value="C:ATP-binding cassette (ABC) transporter complex"/>
    <property type="evidence" value="ECO:0007669"/>
    <property type="project" value="InterPro"/>
</dbReference>
<keyword evidence="1" id="KW-0472">Membrane</keyword>
<feature type="transmembrane region" description="Helical" evidence="1">
    <location>
        <begin position="184"/>
        <end position="206"/>
    </location>
</feature>
<name>A0A9D5QDA7_UNCW3</name>
<dbReference type="PANTHER" id="PTHR30188">
    <property type="entry name" value="ABC TRANSPORTER PERMEASE PROTEIN-RELATED"/>
    <property type="match status" value="1"/>
</dbReference>
<organism evidence="2 3">
    <name type="scientific">candidate division WOR-3 bacterium</name>
    <dbReference type="NCBI Taxonomy" id="2052148"/>
    <lineage>
        <taxon>Bacteria</taxon>
        <taxon>Bacteria division WOR-3</taxon>
    </lineage>
</organism>
<dbReference type="PANTHER" id="PTHR30188:SF4">
    <property type="entry name" value="PROTEIN TRIGALACTOSYLDIACYLGLYCEROL 1, CHLOROPLASTIC"/>
    <property type="match status" value="1"/>
</dbReference>
<dbReference type="InterPro" id="IPR030802">
    <property type="entry name" value="Permease_MalE"/>
</dbReference>
<accession>A0A9D5QDA7</accession>
<gene>
    <name evidence="2" type="ORF">GF359_06855</name>
</gene>
<feature type="transmembrane region" description="Helical" evidence="1">
    <location>
        <begin position="218"/>
        <end position="242"/>
    </location>
</feature>
<dbReference type="GO" id="GO:0005548">
    <property type="term" value="F:phospholipid transporter activity"/>
    <property type="evidence" value="ECO:0007669"/>
    <property type="project" value="TreeGrafter"/>
</dbReference>
<evidence type="ECO:0000256" key="1">
    <source>
        <dbReference type="SAM" id="Phobius"/>
    </source>
</evidence>
<proteinExistence type="predicted"/>
<evidence type="ECO:0000313" key="2">
    <source>
        <dbReference type="EMBL" id="MBD3364917.1"/>
    </source>
</evidence>
<feature type="transmembrane region" description="Helical" evidence="1">
    <location>
        <begin position="79"/>
        <end position="99"/>
    </location>
</feature>
<feature type="transmembrane region" description="Helical" evidence="1">
    <location>
        <begin position="127"/>
        <end position="146"/>
    </location>
</feature>
<feature type="transmembrane region" description="Helical" evidence="1">
    <location>
        <begin position="152"/>
        <end position="172"/>
    </location>
</feature>
<keyword evidence="1" id="KW-1133">Transmembrane helix</keyword>
<comment type="caution">
    <text evidence="2">The sequence shown here is derived from an EMBL/GenBank/DDBJ whole genome shotgun (WGS) entry which is preliminary data.</text>
</comment>
<reference evidence="2" key="1">
    <citation type="submission" date="2019-11" db="EMBL/GenBank/DDBJ databases">
        <title>Microbial mats filling the niche in hypersaline microbial mats.</title>
        <authorList>
            <person name="Wong H.L."/>
            <person name="Macleod F.I."/>
            <person name="White R.A. III"/>
            <person name="Burns B.P."/>
        </authorList>
    </citation>
    <scope>NUCLEOTIDE SEQUENCE</scope>
    <source>
        <strain evidence="2">Bin_327</strain>
    </source>
</reference>
<dbReference type="Pfam" id="PF02405">
    <property type="entry name" value="MlaE"/>
    <property type="match status" value="1"/>
</dbReference>
<protein>
    <submittedName>
        <fullName evidence="2">ABC transporter permease</fullName>
    </submittedName>
</protein>
<dbReference type="Proteomes" id="UP000630660">
    <property type="component" value="Unassembled WGS sequence"/>
</dbReference>
<sequence length="244" mass="26546">MIRDLGRYLLFTFRAFTGMGYVLKRPRLILKQIYYLGLLSLPVISFTAIFMGMVVALMVTYQLEVGLPKFYVGATGGRTILIELAPVIISLIVVARVGSNITARIGTMKVTEQVDALETMGINSVHYLALPIFIAGTIVVPVLVIYGNLISLVAAAVSAKVIADIPIADYIFGLRRYVILNDVLGGMLKTILFGLIMGSVSSYYGFRSELGAEGVGKAVTQSVVTSAALIMIFDFIVAFWVFRV</sequence>
<keyword evidence="1" id="KW-0812">Transmembrane</keyword>
<evidence type="ECO:0000313" key="3">
    <source>
        <dbReference type="Proteomes" id="UP000630660"/>
    </source>
</evidence>
<dbReference type="EMBL" id="WJKJ01000231">
    <property type="protein sequence ID" value="MBD3364917.1"/>
    <property type="molecule type" value="Genomic_DNA"/>
</dbReference>